<evidence type="ECO:0000256" key="4">
    <source>
        <dbReference type="ARBA" id="ARBA00022989"/>
    </source>
</evidence>
<dbReference type="InterPro" id="IPR026022">
    <property type="entry name" value="PhoU_dom"/>
</dbReference>
<proteinExistence type="predicted"/>
<dbReference type="Gene3D" id="1.20.58.220">
    <property type="entry name" value="Phosphate transport system protein phou homolog 2, domain 2"/>
    <property type="match status" value="1"/>
</dbReference>
<dbReference type="AlphaFoldDB" id="A0A1H3PWP0"/>
<dbReference type="EMBL" id="FNPV01000007">
    <property type="protein sequence ID" value="SDZ05245.1"/>
    <property type="molecule type" value="Genomic_DNA"/>
</dbReference>
<dbReference type="GO" id="GO:0044341">
    <property type="term" value="P:sodium-dependent phosphate transport"/>
    <property type="evidence" value="ECO:0007669"/>
    <property type="project" value="InterPro"/>
</dbReference>
<organism evidence="8 9">
    <name type="scientific">Tindallia californiensis</name>
    <dbReference type="NCBI Taxonomy" id="159292"/>
    <lineage>
        <taxon>Bacteria</taxon>
        <taxon>Bacillati</taxon>
        <taxon>Bacillota</taxon>
        <taxon>Clostridia</taxon>
        <taxon>Peptostreptococcales</taxon>
        <taxon>Tindalliaceae</taxon>
        <taxon>Tindallia</taxon>
    </lineage>
</organism>
<evidence type="ECO:0000313" key="9">
    <source>
        <dbReference type="Proteomes" id="UP000199230"/>
    </source>
</evidence>
<dbReference type="InterPro" id="IPR038078">
    <property type="entry name" value="PhoU-like_sf"/>
</dbReference>
<feature type="transmembrane region" description="Helical" evidence="6">
    <location>
        <begin position="174"/>
        <end position="200"/>
    </location>
</feature>
<feature type="transmembrane region" description="Helical" evidence="6">
    <location>
        <begin position="241"/>
        <end position="266"/>
    </location>
</feature>
<evidence type="ECO:0000256" key="1">
    <source>
        <dbReference type="ARBA" id="ARBA00004651"/>
    </source>
</evidence>
<protein>
    <submittedName>
        <fullName evidence="8">Phosphate:Na+ symporter</fullName>
    </submittedName>
</protein>
<feature type="transmembrane region" description="Helical" evidence="6">
    <location>
        <begin position="101"/>
        <end position="123"/>
    </location>
</feature>
<dbReference type="RefSeq" id="WP_093314380.1">
    <property type="nucleotide sequence ID" value="NZ_FNPV01000007.1"/>
</dbReference>
<dbReference type="PANTHER" id="PTHR10010">
    <property type="entry name" value="SOLUTE CARRIER FAMILY 34 SODIUM PHOSPHATE , MEMBER 2-RELATED"/>
    <property type="match status" value="1"/>
</dbReference>
<gene>
    <name evidence="8" type="ORF">SAMN05192546_107135</name>
</gene>
<dbReference type="Pfam" id="PF01895">
    <property type="entry name" value="PhoU"/>
    <property type="match status" value="2"/>
</dbReference>
<dbReference type="InterPro" id="IPR004633">
    <property type="entry name" value="NaPi_cotrn-rel/YqeW-like"/>
</dbReference>
<dbReference type="OrthoDB" id="9814256at2"/>
<keyword evidence="2" id="KW-1003">Cell membrane</keyword>
<dbReference type="PANTHER" id="PTHR10010:SF46">
    <property type="entry name" value="SODIUM-DEPENDENT PHOSPHATE TRANSPORT PROTEIN 2B"/>
    <property type="match status" value="1"/>
</dbReference>
<keyword evidence="9" id="KW-1185">Reference proteome</keyword>
<dbReference type="GO" id="GO:0005886">
    <property type="term" value="C:plasma membrane"/>
    <property type="evidence" value="ECO:0007669"/>
    <property type="project" value="UniProtKB-SubCell"/>
</dbReference>
<keyword evidence="4 6" id="KW-1133">Transmembrane helix</keyword>
<feature type="transmembrane region" description="Helical" evidence="6">
    <location>
        <begin position="135"/>
        <end position="154"/>
    </location>
</feature>
<feature type="transmembrane region" description="Helical" evidence="6">
    <location>
        <begin position="38"/>
        <end position="60"/>
    </location>
</feature>
<comment type="subcellular location">
    <subcellularLocation>
        <location evidence="1">Cell membrane</location>
        <topology evidence="1">Multi-pass membrane protein</topology>
    </subcellularLocation>
</comment>
<dbReference type="NCBIfam" id="TIGR00704">
    <property type="entry name" value="NaPi_cotrn_rel"/>
    <property type="match status" value="1"/>
</dbReference>
<feature type="transmembrane region" description="Helical" evidence="6">
    <location>
        <begin position="212"/>
        <end position="235"/>
    </location>
</feature>
<sequence>MVLSLALGLLGGLGLFLYGMKQMSTGMQKAAGEKLHRILEILTANPYMATLTGIIVTVLVQSSSTTNVMAIGFASAGLMNLSQTVGTMLGANIGTTVTAQLISFDISVIIYPAIALGAYLNLFTSRGLHKAIGQAILGIGLLFLGLNAMSEAMIPLRDYDPFVRMLARCGQTPVLGMLAGALFTAVIQSSSATAGVVIALTLQGMIDTPSSIAIVLGANIGTSITAALASIGTNLTARRSVLAIVTVKVTGVLLALLFFQPFLALVSLTGSSVTRQVANAHTIFNVLNVLLFFPFLTPFLRQVQKLMPGEEMVVETGSKYLNPKAQKTTSLAISAARQELLRMAAIARGMLQDSVRIFVQEERGIIGATRQKEELIDSLEKDITIFLTGISQKSLSSHQSQTITALMHCSSDLERIGDHAHNIIHLAELKMDERLPFSKEACHELEQMHQLVDEMIEGAMEAFEKEDTTLARKIIAKDHDVDSMERNLRKGHIERLNQKVCRPQSGVVFLDIISNLERVADHATNMAEVVTGDF</sequence>
<evidence type="ECO:0000256" key="6">
    <source>
        <dbReference type="SAM" id="Phobius"/>
    </source>
</evidence>
<name>A0A1H3PWP0_9FIRM</name>
<dbReference type="GO" id="GO:0005436">
    <property type="term" value="F:sodium:phosphate symporter activity"/>
    <property type="evidence" value="ECO:0007669"/>
    <property type="project" value="InterPro"/>
</dbReference>
<accession>A0A1H3PWP0</accession>
<dbReference type="SUPFAM" id="SSF109755">
    <property type="entry name" value="PhoU-like"/>
    <property type="match status" value="1"/>
</dbReference>
<feature type="transmembrane region" description="Helical" evidence="6">
    <location>
        <begin position="278"/>
        <end position="300"/>
    </location>
</feature>
<dbReference type="STRING" id="159292.SAMN05192546_107135"/>
<evidence type="ECO:0000256" key="3">
    <source>
        <dbReference type="ARBA" id="ARBA00022692"/>
    </source>
</evidence>
<dbReference type="Pfam" id="PF02690">
    <property type="entry name" value="Na_Pi_cotrans"/>
    <property type="match status" value="2"/>
</dbReference>
<feature type="transmembrane region" description="Helical" evidence="6">
    <location>
        <begin position="67"/>
        <end position="89"/>
    </location>
</feature>
<dbReference type="NCBIfam" id="NF037997">
    <property type="entry name" value="Na_Pi_symport"/>
    <property type="match status" value="1"/>
</dbReference>
<evidence type="ECO:0000256" key="2">
    <source>
        <dbReference type="ARBA" id="ARBA00022475"/>
    </source>
</evidence>
<evidence type="ECO:0000259" key="7">
    <source>
        <dbReference type="Pfam" id="PF01895"/>
    </source>
</evidence>
<evidence type="ECO:0000313" key="8">
    <source>
        <dbReference type="EMBL" id="SDZ05245.1"/>
    </source>
</evidence>
<evidence type="ECO:0000256" key="5">
    <source>
        <dbReference type="ARBA" id="ARBA00023136"/>
    </source>
</evidence>
<keyword evidence="3 6" id="KW-0812">Transmembrane</keyword>
<feature type="domain" description="PhoU" evidence="7">
    <location>
        <begin position="445"/>
        <end position="530"/>
    </location>
</feature>
<feature type="domain" description="PhoU" evidence="7">
    <location>
        <begin position="340"/>
        <end position="425"/>
    </location>
</feature>
<keyword evidence="5 6" id="KW-0472">Membrane</keyword>
<dbReference type="Proteomes" id="UP000199230">
    <property type="component" value="Unassembled WGS sequence"/>
</dbReference>
<reference evidence="8 9" key="1">
    <citation type="submission" date="2016-10" db="EMBL/GenBank/DDBJ databases">
        <authorList>
            <person name="de Groot N.N."/>
        </authorList>
    </citation>
    <scope>NUCLEOTIDE SEQUENCE [LARGE SCALE GENOMIC DNA]</scope>
    <source>
        <strain evidence="8 9">APO</strain>
    </source>
</reference>
<dbReference type="InterPro" id="IPR003841">
    <property type="entry name" value="Na/Pi_transpt"/>
</dbReference>